<dbReference type="PANTHER" id="PTHR46982">
    <property type="entry name" value="CITRATE/OXOGLUTARATE CARRIER PROTEIN"/>
    <property type="match status" value="1"/>
</dbReference>
<protein>
    <recommendedName>
        <fullName evidence="9">Mitochondrial carrier</fullName>
    </recommendedName>
</protein>
<evidence type="ECO:0008006" key="9">
    <source>
        <dbReference type="Google" id="ProtNLM"/>
    </source>
</evidence>
<name>A0AAD5U954_9FUNG</name>
<dbReference type="InterPro" id="IPR018108">
    <property type="entry name" value="MCP_transmembrane"/>
</dbReference>
<gene>
    <name evidence="7" type="ORF">HK099_008243</name>
</gene>
<dbReference type="PANTHER" id="PTHR46982:SF1">
    <property type="entry name" value="CITRATE_OXOGLUTARATE CARRIER PROTEIN"/>
    <property type="match status" value="1"/>
</dbReference>
<accession>A0AAD5U954</accession>
<evidence type="ECO:0000256" key="6">
    <source>
        <dbReference type="RuleBase" id="RU000488"/>
    </source>
</evidence>
<dbReference type="GO" id="GO:0006843">
    <property type="term" value="P:mitochondrial citrate transmembrane transport"/>
    <property type="evidence" value="ECO:0007669"/>
    <property type="project" value="TreeGrafter"/>
</dbReference>
<dbReference type="Gene3D" id="1.50.40.10">
    <property type="entry name" value="Mitochondrial carrier domain"/>
    <property type="match status" value="1"/>
</dbReference>
<dbReference type="GO" id="GO:0016020">
    <property type="term" value="C:membrane"/>
    <property type="evidence" value="ECO:0007669"/>
    <property type="project" value="UniProtKB-SubCell"/>
</dbReference>
<keyword evidence="2 5" id="KW-0812">Transmembrane</keyword>
<reference evidence="7" key="1">
    <citation type="submission" date="2020-05" db="EMBL/GenBank/DDBJ databases">
        <title>Phylogenomic resolution of chytrid fungi.</title>
        <authorList>
            <person name="Stajich J.E."/>
            <person name="Amses K."/>
            <person name="Simmons R."/>
            <person name="Seto K."/>
            <person name="Myers J."/>
            <person name="Bonds A."/>
            <person name="Quandt C.A."/>
            <person name="Barry K."/>
            <person name="Liu P."/>
            <person name="Grigoriev I."/>
            <person name="Longcore J.E."/>
            <person name="James T.Y."/>
        </authorList>
    </citation>
    <scope>NUCLEOTIDE SEQUENCE</scope>
    <source>
        <strain evidence="7">JEL0476</strain>
    </source>
</reference>
<dbReference type="Pfam" id="PF00153">
    <property type="entry name" value="Mito_carr"/>
    <property type="match status" value="3"/>
</dbReference>
<comment type="similarity">
    <text evidence="6">Belongs to the mitochondrial carrier (TC 2.A.29) family.</text>
</comment>
<keyword evidence="6" id="KW-0813">Transport</keyword>
<sequence>MAIDTTTLGNNFSLNKSFIKNDFHQKILNFLDPNAPLTKKPINFVNLAIGAGLNMFEVTTLGQPFEVIKTHMAANRGDSFPQAIKKTWHRGGVFGFYQGLIPWAWIEAGTKGAVLMFAASEFEYLFRSAGIGPTGAGIMGGMGGGIAQAYATMGFCTFMKTVEVTRHKGLSASGGQPPTTIQVAREILKKEGFAGINKGVNAVALRQMTNWGSRFGLTRIGEDVIRKNRSKDIDPSAPLTSLQRILASAIGGGLSCWNQPIEVIRVEMQSQVKAEGRPDKHTIATAAKWIYKNNGLIGFYRGVSPRICLGVWQTVCMVFGGDSVKAHFAKK</sequence>
<keyword evidence="3" id="KW-1133">Transmembrane helix</keyword>
<dbReference type="FunFam" id="1.50.40.10:FF:000078">
    <property type="entry name" value="Mitochondrial DNA replication protein YHM2"/>
    <property type="match status" value="1"/>
</dbReference>
<evidence type="ECO:0000313" key="7">
    <source>
        <dbReference type="EMBL" id="KAJ3224562.1"/>
    </source>
</evidence>
<evidence type="ECO:0000256" key="4">
    <source>
        <dbReference type="ARBA" id="ARBA00023136"/>
    </source>
</evidence>
<organism evidence="7 8">
    <name type="scientific">Clydaea vesicula</name>
    <dbReference type="NCBI Taxonomy" id="447962"/>
    <lineage>
        <taxon>Eukaryota</taxon>
        <taxon>Fungi</taxon>
        <taxon>Fungi incertae sedis</taxon>
        <taxon>Chytridiomycota</taxon>
        <taxon>Chytridiomycota incertae sedis</taxon>
        <taxon>Chytridiomycetes</taxon>
        <taxon>Lobulomycetales</taxon>
        <taxon>Lobulomycetaceae</taxon>
        <taxon>Clydaea</taxon>
    </lineage>
</organism>
<dbReference type="GO" id="GO:0005739">
    <property type="term" value="C:mitochondrion"/>
    <property type="evidence" value="ECO:0007669"/>
    <property type="project" value="TreeGrafter"/>
</dbReference>
<dbReference type="AlphaFoldDB" id="A0AAD5U954"/>
<keyword evidence="4 5" id="KW-0472">Membrane</keyword>
<evidence type="ECO:0000256" key="1">
    <source>
        <dbReference type="ARBA" id="ARBA00004141"/>
    </source>
</evidence>
<dbReference type="GO" id="GO:0015742">
    <property type="term" value="P:alpha-ketoglutarate transport"/>
    <property type="evidence" value="ECO:0007669"/>
    <property type="project" value="TreeGrafter"/>
</dbReference>
<dbReference type="SUPFAM" id="SSF103506">
    <property type="entry name" value="Mitochondrial carrier"/>
    <property type="match status" value="1"/>
</dbReference>
<dbReference type="InterPro" id="IPR023395">
    <property type="entry name" value="MCP_dom_sf"/>
</dbReference>
<evidence type="ECO:0000256" key="3">
    <source>
        <dbReference type="ARBA" id="ARBA00022989"/>
    </source>
</evidence>
<comment type="caution">
    <text evidence="7">The sequence shown here is derived from an EMBL/GenBank/DDBJ whole genome shotgun (WGS) entry which is preliminary data.</text>
</comment>
<dbReference type="PROSITE" id="PS50920">
    <property type="entry name" value="SOLCAR"/>
    <property type="match status" value="1"/>
</dbReference>
<dbReference type="GO" id="GO:0005371">
    <property type="term" value="F:tricarboxylate secondary active transmembrane transporter activity"/>
    <property type="evidence" value="ECO:0007669"/>
    <property type="project" value="TreeGrafter"/>
</dbReference>
<proteinExistence type="inferred from homology"/>
<evidence type="ECO:0000313" key="8">
    <source>
        <dbReference type="Proteomes" id="UP001211065"/>
    </source>
</evidence>
<evidence type="ECO:0000256" key="5">
    <source>
        <dbReference type="PROSITE-ProRule" id="PRU00282"/>
    </source>
</evidence>
<keyword evidence="8" id="KW-1185">Reference proteome</keyword>
<comment type="subcellular location">
    <subcellularLocation>
        <location evidence="1">Membrane</location>
        <topology evidence="1">Multi-pass membrane protein</topology>
    </subcellularLocation>
</comment>
<dbReference type="Proteomes" id="UP001211065">
    <property type="component" value="Unassembled WGS sequence"/>
</dbReference>
<feature type="repeat" description="Solcar" evidence="5">
    <location>
        <begin position="239"/>
        <end position="327"/>
    </location>
</feature>
<evidence type="ECO:0000256" key="2">
    <source>
        <dbReference type="ARBA" id="ARBA00022692"/>
    </source>
</evidence>
<dbReference type="EMBL" id="JADGJW010000089">
    <property type="protein sequence ID" value="KAJ3224562.1"/>
    <property type="molecule type" value="Genomic_DNA"/>
</dbReference>
<dbReference type="InterPro" id="IPR053017">
    <property type="entry name" value="Mito_Cit/Oxoglu_Carrier"/>
</dbReference>